<feature type="domain" description="FAD/NAD(P)-binding" evidence="3">
    <location>
        <begin position="5"/>
        <end position="296"/>
    </location>
</feature>
<dbReference type="InterPro" id="IPR050097">
    <property type="entry name" value="Ferredoxin-NADP_redctase_2"/>
</dbReference>
<dbReference type="SUPFAM" id="SSF51905">
    <property type="entry name" value="FAD/NAD(P)-binding domain"/>
    <property type="match status" value="1"/>
</dbReference>
<dbReference type="NCBIfam" id="TIGR03143">
    <property type="entry name" value="AhpF_homolog"/>
    <property type="match status" value="1"/>
</dbReference>
<reference evidence="6" key="1">
    <citation type="submission" date="2023-07" db="EMBL/GenBank/DDBJ databases">
        <authorList>
            <person name="Colorado M.A."/>
            <person name="Villamil L.M."/>
            <person name="Melo J.F."/>
            <person name="Rodriguez J.A."/>
            <person name="Ruiz R.Y."/>
        </authorList>
    </citation>
    <scope>NUCLEOTIDE SEQUENCE [LARGE SCALE GENOMIC DNA]</scope>
    <source>
        <strain evidence="6">C33</strain>
    </source>
</reference>
<dbReference type="InterPro" id="IPR012336">
    <property type="entry name" value="Thioredoxin-like_fold"/>
</dbReference>
<dbReference type="PANTHER" id="PTHR48105">
    <property type="entry name" value="THIOREDOXIN REDUCTASE 1-RELATED-RELATED"/>
    <property type="match status" value="1"/>
</dbReference>
<dbReference type="Gene3D" id="3.40.30.80">
    <property type="match status" value="1"/>
</dbReference>
<dbReference type="InterPro" id="IPR044142">
    <property type="entry name" value="AhpF_NTD_N"/>
</dbReference>
<organism evidence="5 6">
    <name type="scientific">Candidatus Cetobacterium colombiensis</name>
    <dbReference type="NCBI Taxonomy" id="3073100"/>
    <lineage>
        <taxon>Bacteria</taxon>
        <taxon>Fusobacteriati</taxon>
        <taxon>Fusobacteriota</taxon>
        <taxon>Fusobacteriia</taxon>
        <taxon>Fusobacteriales</taxon>
        <taxon>Fusobacteriaceae</taxon>
        <taxon>Cetobacterium</taxon>
    </lineage>
</organism>
<dbReference type="InterPro" id="IPR036188">
    <property type="entry name" value="FAD/NAD-bd_sf"/>
</dbReference>
<dbReference type="Pfam" id="PF13192">
    <property type="entry name" value="Thioredoxin_3"/>
    <property type="match status" value="1"/>
</dbReference>
<evidence type="ECO:0000256" key="2">
    <source>
        <dbReference type="ARBA" id="ARBA00023002"/>
    </source>
</evidence>
<comment type="caution">
    <text evidence="5">The sequence shown here is derived from an EMBL/GenBank/DDBJ whole genome shotgun (WGS) entry which is preliminary data.</text>
</comment>
<gene>
    <name evidence="5" type="ORF">RFV38_05290</name>
</gene>
<keyword evidence="1" id="KW-0285">Flavoprotein</keyword>
<dbReference type="EMBL" id="JAVIKH010000005">
    <property type="protein sequence ID" value="MDX8335912.1"/>
    <property type="molecule type" value="Genomic_DNA"/>
</dbReference>
<evidence type="ECO:0000256" key="1">
    <source>
        <dbReference type="ARBA" id="ARBA00022630"/>
    </source>
</evidence>
<protein>
    <submittedName>
        <fullName evidence="5">FAD-dependent oxidoreductase</fullName>
    </submittedName>
</protein>
<evidence type="ECO:0000259" key="3">
    <source>
        <dbReference type="Pfam" id="PF07992"/>
    </source>
</evidence>
<dbReference type="Pfam" id="PF07992">
    <property type="entry name" value="Pyr_redox_2"/>
    <property type="match status" value="1"/>
</dbReference>
<dbReference type="Gene3D" id="3.50.50.60">
    <property type="entry name" value="FAD/NAD(P)-binding domain"/>
    <property type="match status" value="2"/>
</dbReference>
<dbReference type="RefSeq" id="WP_320313316.1">
    <property type="nucleotide sequence ID" value="NZ_JAVIKH010000005.1"/>
</dbReference>
<evidence type="ECO:0000313" key="6">
    <source>
        <dbReference type="Proteomes" id="UP001279681"/>
    </source>
</evidence>
<evidence type="ECO:0000259" key="4">
    <source>
        <dbReference type="Pfam" id="PF13192"/>
    </source>
</evidence>
<evidence type="ECO:0000313" key="5">
    <source>
        <dbReference type="EMBL" id="MDX8335912.1"/>
    </source>
</evidence>
<dbReference type="InterPro" id="IPR023753">
    <property type="entry name" value="FAD/NAD-binding_dom"/>
</dbReference>
<name>A0ABU4W8S2_9FUSO</name>
<dbReference type="InterPro" id="IPR036249">
    <property type="entry name" value="Thioredoxin-like_sf"/>
</dbReference>
<dbReference type="Proteomes" id="UP001279681">
    <property type="component" value="Unassembled WGS sequence"/>
</dbReference>
<dbReference type="PRINTS" id="PR00368">
    <property type="entry name" value="FADPNR"/>
</dbReference>
<accession>A0ABU4W8S2</accession>
<feature type="domain" description="Thioredoxin-like fold" evidence="4">
    <location>
        <begin position="468"/>
        <end position="543"/>
    </location>
</feature>
<proteinExistence type="predicted"/>
<keyword evidence="6" id="KW-1185">Reference proteome</keyword>
<sequence length="544" mass="60005">MERIYDLIVIGGGPAGLSAGIYAGRAQMDVLIIEKSEMGGQIVTTSEVVNYPGIKEISGHNLGEKMREQAAGFGVEFLKSEVTNMDFKNEIKVLETTSGTYKALSVIIATGANPRKLGFPGEAEFTGRGVAYCATCDGEFFTGLDVFVIGAGFAAAEEAIFLTKFARKVTIIAREPEFTCAKSIAEKVLKHPKIEVKFNSQIVEVTGDTKLRKAIFKDNLTNTTWEYKVSENESFGVFVFIGYKPQSDLFKNHVNLDSQGYIITDEDLQTNVKDVYAIGDIRPKKLRQVVTAVADGALAATVLEKVVEEKRETLGIEKEVKEQPKTSDVSEEKTQSRFLDEGIISQLKGIFERFQSNIKIVSVLNDSEISGNIKEFLNEISNISNKISLEIYKKDENIELEKKIELDCTPTIAILDSNDNFRGVKFSGLPSGHELNSLILALYNIAGPGQELNEELKGKIKAIDKKVNLKIAVSLSCSLCPEVVTGAQRLAIENSNIKAEMIDIFAFPELKKKYNIMGVPALIIDDKHISFGKQSIEEIIEKIK</sequence>
<dbReference type="InterPro" id="IPR017561">
    <property type="entry name" value="AhpF_homologue_put"/>
</dbReference>
<dbReference type="SUPFAM" id="SSF52833">
    <property type="entry name" value="Thioredoxin-like"/>
    <property type="match status" value="2"/>
</dbReference>
<keyword evidence="2" id="KW-0560">Oxidoreductase</keyword>
<dbReference type="PRINTS" id="PR00469">
    <property type="entry name" value="PNDRDTASEII"/>
</dbReference>
<dbReference type="CDD" id="cd02974">
    <property type="entry name" value="AhpF_NTD_N"/>
    <property type="match status" value="1"/>
</dbReference>